<keyword evidence="4 7" id="KW-1133">Transmembrane helix</keyword>
<dbReference type="Gene3D" id="3.40.50.300">
    <property type="entry name" value="P-loop containing nucleotide triphosphate hydrolases"/>
    <property type="match status" value="2"/>
</dbReference>
<evidence type="ECO:0000256" key="1">
    <source>
        <dbReference type="ARBA" id="ARBA00004651"/>
    </source>
</evidence>
<dbReference type="GO" id="GO:0005886">
    <property type="term" value="C:plasma membrane"/>
    <property type="evidence" value="ECO:0007669"/>
    <property type="project" value="UniProtKB-SubCell"/>
</dbReference>
<dbReference type="InterPro" id="IPR051539">
    <property type="entry name" value="T4SS-coupling_protein"/>
</dbReference>
<dbReference type="KEGG" id="xcm:J164_00071"/>
<dbReference type="RefSeq" id="WP_011052977.1">
    <property type="nucleotide sequence ID" value="NZ_CAVLHM010000030.1"/>
</dbReference>
<keyword evidence="2" id="KW-1003">Cell membrane</keyword>
<keyword evidence="3 7" id="KW-0812">Transmembrane</keyword>
<dbReference type="Pfam" id="PF10412">
    <property type="entry name" value="TrwB_AAD_bind"/>
    <property type="match status" value="1"/>
</dbReference>
<dbReference type="PANTHER" id="PTHR37937:SF1">
    <property type="entry name" value="CONJUGATIVE TRANSFER: DNA TRANSPORT"/>
    <property type="match status" value="1"/>
</dbReference>
<dbReference type="SUPFAM" id="SSF52540">
    <property type="entry name" value="P-loop containing nucleoside triphosphate hydrolases"/>
    <property type="match status" value="1"/>
</dbReference>
<feature type="region of interest" description="Disordered" evidence="6">
    <location>
        <begin position="104"/>
        <end position="124"/>
    </location>
</feature>
<dbReference type="InterPro" id="IPR019476">
    <property type="entry name" value="T4SS_TraD_DNA-bd"/>
</dbReference>
<dbReference type="KEGG" id="xcw:J162_00071"/>
<evidence type="ECO:0000256" key="7">
    <source>
        <dbReference type="SAM" id="Phobius"/>
    </source>
</evidence>
<evidence type="ECO:0000313" key="9">
    <source>
        <dbReference type="EMBL" id="CEG15095.1"/>
    </source>
</evidence>
<evidence type="ECO:0000256" key="6">
    <source>
        <dbReference type="SAM" id="MobiDB-lite"/>
    </source>
</evidence>
<keyword evidence="5 7" id="KW-0472">Membrane</keyword>
<evidence type="ECO:0000256" key="5">
    <source>
        <dbReference type="ARBA" id="ARBA00023136"/>
    </source>
</evidence>
<keyword evidence="10" id="KW-0238">DNA-binding</keyword>
<dbReference type="Proteomes" id="UP000052230">
    <property type="component" value="Unassembled WGS sequence"/>
</dbReference>
<dbReference type="AlphaFoldDB" id="A0A0U5FA21"/>
<sequence length="524" mass="58075">MQKHEVESATLLFGVGLPLAGWLAGTYIGNVPLSPFPQALTAALHATPNNPFIVGGVVAGLALAASAAYLFHEYGDDGFRGAPYRRWMRGSKMANWHKVKSQVNAANRGENRRRRAEQRGAKDLPPVMIGPIPMPLHLENRNTLICASIGAGKSVAMESMISSAVKRRDKMAVIDPNGTFYSKFSFPGDTILNPFDRRSSGWTLFNEIKGVHDFDRMAKSVIPPQIDPSDEQWCAYARDVLADTMRKLVETNNPDQDTLVNLLVREDGEVIRAFLVNTDSQGYFRDNAEKAIASIQFMMNKYVRPLSFMTKGDFSLHKWVNDPNAGNLFVTWREDMRAAQRPLVATWIDTICATILSISDDAQHLSRRLWLFLDELESLGRLESFVPAATKGRKHGLRMAASIQDWAQLDETYGKDAAKTLLGCFRNYLIFGASNALNADKASEILGKQHVERIQITTNAGGIGGGGRSRHVIASPPEPVVLDSEISNLKDLEGYVMFAEDFPIAKIKLPYVKYPHRAAAIDIK</sequence>
<dbReference type="EMBL" id="JAABFR010000753">
    <property type="protein sequence ID" value="MBD4336428.1"/>
    <property type="molecule type" value="Genomic_DNA"/>
</dbReference>
<dbReference type="EMBL" id="CCXZ01000083">
    <property type="protein sequence ID" value="CEG15095.1"/>
    <property type="molecule type" value="Genomic_DNA"/>
</dbReference>
<gene>
    <name evidence="9" type="primary">trwB</name>
    <name evidence="10" type="ORF">GUH15_10250</name>
    <name evidence="9" type="ORF">XAC3562_1730001</name>
</gene>
<dbReference type="GO" id="GO:0003677">
    <property type="term" value="F:DNA binding"/>
    <property type="evidence" value="ECO:0007669"/>
    <property type="project" value="UniProtKB-KW"/>
</dbReference>
<protein>
    <submittedName>
        <fullName evidence="9">TrwB protein</fullName>
    </submittedName>
    <submittedName>
        <fullName evidence="10">Type IV secretion system DNA-binding domain-containing protein</fullName>
    </submittedName>
</protein>
<accession>A0A0U5FA21</accession>
<dbReference type="OMA" id="WIDTICA"/>
<name>A0A0U5FA21_XANCI</name>
<reference evidence="9 11" key="1">
    <citation type="submission" date="2014-09" db="EMBL/GenBank/DDBJ databases">
        <authorList>
            <person name="Regsiter A."/>
        </authorList>
    </citation>
    <scope>NUCLEOTIDE SEQUENCE [LARGE SCALE GENOMIC DNA]</scope>
</reference>
<keyword evidence="11" id="KW-1185">Reference proteome</keyword>
<dbReference type="Proteomes" id="UP000653002">
    <property type="component" value="Unassembled WGS sequence"/>
</dbReference>
<comment type="caution">
    <text evidence="9">The sequence shown here is derived from an EMBL/GenBank/DDBJ whole genome shotgun (WGS) entry which is preliminary data.</text>
</comment>
<dbReference type="KEGG" id="xcf:J172_00064"/>
<feature type="transmembrane region" description="Helical" evidence="7">
    <location>
        <begin position="52"/>
        <end position="71"/>
    </location>
</feature>
<proteinExistence type="predicted"/>
<dbReference type="GeneID" id="66909182"/>
<dbReference type="KEGG" id="xcu:J159_00072"/>
<evidence type="ECO:0000256" key="3">
    <source>
        <dbReference type="ARBA" id="ARBA00022692"/>
    </source>
</evidence>
<evidence type="ECO:0000256" key="2">
    <source>
        <dbReference type="ARBA" id="ARBA00022475"/>
    </source>
</evidence>
<feature type="transmembrane region" description="Helical" evidence="7">
    <location>
        <begin position="12"/>
        <end position="32"/>
    </location>
</feature>
<dbReference type="InterPro" id="IPR027417">
    <property type="entry name" value="P-loop_NTPase"/>
</dbReference>
<comment type="subcellular location">
    <subcellularLocation>
        <location evidence="1">Cell membrane</location>
        <topology evidence="1">Multi-pass membrane protein</topology>
    </subcellularLocation>
</comment>
<evidence type="ECO:0000313" key="11">
    <source>
        <dbReference type="Proteomes" id="UP000052230"/>
    </source>
</evidence>
<reference evidence="10" key="2">
    <citation type="submission" date="2020-01" db="EMBL/GenBank/DDBJ databases">
        <authorList>
            <person name="Richard D."/>
        </authorList>
    </citation>
    <scope>NUCLEOTIDE SEQUENCE</scope>
    <source>
        <strain evidence="10">JP541</strain>
    </source>
</reference>
<dbReference type="CDD" id="cd01127">
    <property type="entry name" value="TrwB_TraG_TraD_VirD4"/>
    <property type="match status" value="1"/>
</dbReference>
<dbReference type="KEGG" id="xcn:J169_00068"/>
<feature type="domain" description="Type IV secretion system coupling protein TraD DNA-binding" evidence="8">
    <location>
        <begin position="127"/>
        <end position="510"/>
    </location>
</feature>
<evidence type="ECO:0000259" key="8">
    <source>
        <dbReference type="Pfam" id="PF10412"/>
    </source>
</evidence>
<evidence type="ECO:0000256" key="4">
    <source>
        <dbReference type="ARBA" id="ARBA00022989"/>
    </source>
</evidence>
<dbReference type="PANTHER" id="PTHR37937">
    <property type="entry name" value="CONJUGATIVE TRANSFER: DNA TRANSPORT"/>
    <property type="match status" value="1"/>
</dbReference>
<dbReference type="KEGG" id="xcr:J163_00071"/>
<organism evidence="9 11">
    <name type="scientific">Xanthomonas citri pv. citri</name>
    <dbReference type="NCBI Taxonomy" id="611301"/>
    <lineage>
        <taxon>Bacteria</taxon>
        <taxon>Pseudomonadati</taxon>
        <taxon>Pseudomonadota</taxon>
        <taxon>Gammaproteobacteria</taxon>
        <taxon>Lysobacterales</taxon>
        <taxon>Lysobacteraceae</taxon>
        <taxon>Xanthomonas</taxon>
    </lineage>
</organism>
<evidence type="ECO:0000313" key="10">
    <source>
        <dbReference type="EMBL" id="MBD4336428.1"/>
    </source>
</evidence>